<accession>A0ACB9J6K2</accession>
<reference evidence="1 2" key="2">
    <citation type="journal article" date="2022" name="Mol. Ecol. Resour.">
        <title>The genomes of chicory, endive, great burdock and yacon provide insights into Asteraceae paleo-polyploidization history and plant inulin production.</title>
        <authorList>
            <person name="Fan W."/>
            <person name="Wang S."/>
            <person name="Wang H."/>
            <person name="Wang A."/>
            <person name="Jiang F."/>
            <person name="Liu H."/>
            <person name="Zhao H."/>
            <person name="Xu D."/>
            <person name="Zhang Y."/>
        </authorList>
    </citation>
    <scope>NUCLEOTIDE SEQUENCE [LARGE SCALE GENOMIC DNA]</scope>
    <source>
        <strain evidence="2">cv. Yunnan</strain>
        <tissue evidence="1">Leaves</tissue>
    </source>
</reference>
<proteinExistence type="predicted"/>
<gene>
    <name evidence="1" type="ORF">L1987_14976</name>
</gene>
<keyword evidence="2" id="KW-1185">Reference proteome</keyword>
<reference evidence="2" key="1">
    <citation type="journal article" date="2022" name="Mol. Ecol. Resour.">
        <title>The genomes of chicory, endive, great burdock and yacon provide insights into Asteraceae palaeo-polyploidization history and plant inulin production.</title>
        <authorList>
            <person name="Fan W."/>
            <person name="Wang S."/>
            <person name="Wang H."/>
            <person name="Wang A."/>
            <person name="Jiang F."/>
            <person name="Liu H."/>
            <person name="Zhao H."/>
            <person name="Xu D."/>
            <person name="Zhang Y."/>
        </authorList>
    </citation>
    <scope>NUCLEOTIDE SEQUENCE [LARGE SCALE GENOMIC DNA]</scope>
    <source>
        <strain evidence="2">cv. Yunnan</strain>
    </source>
</reference>
<name>A0ACB9J6K2_9ASTR</name>
<protein>
    <submittedName>
        <fullName evidence="1">Uncharacterized protein</fullName>
    </submittedName>
</protein>
<dbReference type="Proteomes" id="UP001056120">
    <property type="component" value="Linkage Group LG05"/>
</dbReference>
<evidence type="ECO:0000313" key="2">
    <source>
        <dbReference type="Proteomes" id="UP001056120"/>
    </source>
</evidence>
<evidence type="ECO:0000313" key="1">
    <source>
        <dbReference type="EMBL" id="KAI3815313.1"/>
    </source>
</evidence>
<sequence length="69" mass="7620">MPSNLYNLNLSGGSQIEILASGRHSNKIPLKTATSIVDGLKKLYVQKLKPLESMHRFHEFVSPALVVTT</sequence>
<comment type="caution">
    <text evidence="1">The sequence shown here is derived from an EMBL/GenBank/DDBJ whole genome shotgun (WGS) entry which is preliminary data.</text>
</comment>
<dbReference type="EMBL" id="CM042022">
    <property type="protein sequence ID" value="KAI3815313.1"/>
    <property type="molecule type" value="Genomic_DNA"/>
</dbReference>
<organism evidence="1 2">
    <name type="scientific">Smallanthus sonchifolius</name>
    <dbReference type="NCBI Taxonomy" id="185202"/>
    <lineage>
        <taxon>Eukaryota</taxon>
        <taxon>Viridiplantae</taxon>
        <taxon>Streptophyta</taxon>
        <taxon>Embryophyta</taxon>
        <taxon>Tracheophyta</taxon>
        <taxon>Spermatophyta</taxon>
        <taxon>Magnoliopsida</taxon>
        <taxon>eudicotyledons</taxon>
        <taxon>Gunneridae</taxon>
        <taxon>Pentapetalae</taxon>
        <taxon>asterids</taxon>
        <taxon>campanulids</taxon>
        <taxon>Asterales</taxon>
        <taxon>Asteraceae</taxon>
        <taxon>Asteroideae</taxon>
        <taxon>Heliantheae alliance</taxon>
        <taxon>Millerieae</taxon>
        <taxon>Smallanthus</taxon>
    </lineage>
</organism>